<comment type="caution">
    <text evidence="3">The sequence shown here is derived from an EMBL/GenBank/DDBJ whole genome shotgun (WGS) entry which is preliminary data.</text>
</comment>
<evidence type="ECO:0000256" key="1">
    <source>
        <dbReference type="SAM" id="MobiDB-lite"/>
    </source>
</evidence>
<dbReference type="EMBL" id="JACBXS010000014">
    <property type="protein sequence ID" value="NYS25052.1"/>
    <property type="molecule type" value="Genomic_DNA"/>
</dbReference>
<feature type="compositionally biased region" description="Basic and acidic residues" evidence="1">
    <location>
        <begin position="1"/>
        <end position="14"/>
    </location>
</feature>
<gene>
    <name evidence="3" type="ORF">HUK65_08600</name>
</gene>
<keyword evidence="4" id="KW-1185">Reference proteome</keyword>
<evidence type="ECO:0000313" key="3">
    <source>
        <dbReference type="EMBL" id="NYS25052.1"/>
    </source>
</evidence>
<organism evidence="3 4">
    <name type="scientific">Rhabdonatronobacter sediminivivens</name>
    <dbReference type="NCBI Taxonomy" id="2743469"/>
    <lineage>
        <taxon>Bacteria</taxon>
        <taxon>Pseudomonadati</taxon>
        <taxon>Pseudomonadota</taxon>
        <taxon>Alphaproteobacteria</taxon>
        <taxon>Rhodobacterales</taxon>
        <taxon>Paracoccaceae</taxon>
        <taxon>Rhabdonatronobacter</taxon>
    </lineage>
</organism>
<proteinExistence type="predicted"/>
<feature type="transmembrane region" description="Helical" evidence="2">
    <location>
        <begin position="50"/>
        <end position="69"/>
    </location>
</feature>
<dbReference type="Proteomes" id="UP000529417">
    <property type="component" value="Unassembled WGS sequence"/>
</dbReference>
<dbReference type="RefSeq" id="WP_179905757.1">
    <property type="nucleotide sequence ID" value="NZ_JACBXS010000014.1"/>
</dbReference>
<accession>A0A7Z0HZV5</accession>
<protein>
    <submittedName>
        <fullName evidence="3">Uncharacterized protein</fullName>
    </submittedName>
</protein>
<reference evidence="3 4" key="1">
    <citation type="journal article" date="2000" name="Arch. Microbiol.">
        <title>Rhodobaca bogoriensis gen. nov. and sp. nov., an alkaliphilic purple nonsulfur bacterium from African Rift Valley soda lakes.</title>
        <authorList>
            <person name="Milford A.D."/>
            <person name="Achenbach L.A."/>
            <person name="Jung D.O."/>
            <person name="Madigan M.T."/>
        </authorList>
    </citation>
    <scope>NUCLEOTIDE SEQUENCE [LARGE SCALE GENOMIC DNA]</scope>
    <source>
        <strain evidence="3 4">2376</strain>
    </source>
</reference>
<evidence type="ECO:0000313" key="4">
    <source>
        <dbReference type="Proteomes" id="UP000529417"/>
    </source>
</evidence>
<evidence type="ECO:0000256" key="2">
    <source>
        <dbReference type="SAM" id="Phobius"/>
    </source>
</evidence>
<name>A0A7Z0HZV5_9RHOB</name>
<feature type="transmembrane region" description="Helical" evidence="2">
    <location>
        <begin position="25"/>
        <end position="43"/>
    </location>
</feature>
<sequence>MTDTPDTRSEDHKPAGNWRNAEEPWPFWAGVLVFLNIVVFAAMNYGLPGLVTVMVPAAIGMLIVVLLIATGR</sequence>
<keyword evidence="2" id="KW-0812">Transmembrane</keyword>
<feature type="region of interest" description="Disordered" evidence="1">
    <location>
        <begin position="1"/>
        <end position="21"/>
    </location>
</feature>
<keyword evidence="2" id="KW-1133">Transmembrane helix</keyword>
<keyword evidence="2" id="KW-0472">Membrane</keyword>
<dbReference type="AlphaFoldDB" id="A0A7Z0HZV5"/>